<keyword evidence="1" id="KW-0812">Transmembrane</keyword>
<comment type="caution">
    <text evidence="2">The sequence shown here is derived from an EMBL/GenBank/DDBJ whole genome shotgun (WGS) entry which is preliminary data.</text>
</comment>
<evidence type="ECO:0000313" key="2">
    <source>
        <dbReference type="EMBL" id="MDI9857804.1"/>
    </source>
</evidence>
<evidence type="ECO:0000313" key="3">
    <source>
        <dbReference type="Proteomes" id="UP001236507"/>
    </source>
</evidence>
<accession>A0ABT6Y2M2</accession>
<keyword evidence="3" id="KW-1185">Reference proteome</keyword>
<gene>
    <name evidence="2" type="ORF">QM524_01160</name>
</gene>
<feature type="transmembrane region" description="Helical" evidence="1">
    <location>
        <begin position="123"/>
        <end position="141"/>
    </location>
</feature>
<reference evidence="2 3" key="1">
    <citation type="submission" date="2023-05" db="EMBL/GenBank/DDBJ databases">
        <title>Novel species of genus Flectobacillus isolated from stream in China.</title>
        <authorList>
            <person name="Lu H."/>
        </authorList>
    </citation>
    <scope>NUCLEOTIDE SEQUENCE [LARGE SCALE GENOMIC DNA]</scope>
    <source>
        <strain evidence="2 3">KCTC 42575</strain>
    </source>
</reference>
<dbReference type="Gene3D" id="1.10.287.70">
    <property type="match status" value="1"/>
</dbReference>
<feature type="transmembrane region" description="Helical" evidence="1">
    <location>
        <begin position="81"/>
        <end position="103"/>
    </location>
</feature>
<name>A0ABT6Y2M2_9BACT</name>
<keyword evidence="1" id="KW-1133">Transmembrane helix</keyword>
<dbReference type="Proteomes" id="UP001236507">
    <property type="component" value="Unassembled WGS sequence"/>
</dbReference>
<feature type="transmembrane region" description="Helical" evidence="1">
    <location>
        <begin position="12"/>
        <end position="33"/>
    </location>
</feature>
<organism evidence="2 3">
    <name type="scientific">Flectobacillus roseus</name>
    <dbReference type="NCBI Taxonomy" id="502259"/>
    <lineage>
        <taxon>Bacteria</taxon>
        <taxon>Pseudomonadati</taxon>
        <taxon>Bacteroidota</taxon>
        <taxon>Cytophagia</taxon>
        <taxon>Cytophagales</taxon>
        <taxon>Flectobacillaceae</taxon>
        <taxon>Flectobacillus</taxon>
    </lineage>
</organism>
<sequence>MNGIKLLNPNNQSVLGIFARCMIVVISAIWLFYIDEIEGVSPIMSTLVLVLLCFSKTIYFVWVGYQKIIDVTIKDAPFHKFIVFACMNISVFILSFTFDFFGLYLINPANYEGMPVNYSNPRLLFEFLFFSLQQFTFFGYGNLLPSSVLAKILSMLELTISFLTVLFILSDFNSLKESLLTRVEARKDEDE</sequence>
<evidence type="ECO:0008006" key="4">
    <source>
        <dbReference type="Google" id="ProtNLM"/>
    </source>
</evidence>
<dbReference type="RefSeq" id="WP_141234820.1">
    <property type="nucleotide sequence ID" value="NZ_JASHIF010000002.1"/>
</dbReference>
<keyword evidence="1" id="KW-0472">Membrane</keyword>
<proteinExistence type="predicted"/>
<protein>
    <recommendedName>
        <fullName evidence="4">Ion transporter</fullName>
    </recommendedName>
</protein>
<feature type="transmembrane region" description="Helical" evidence="1">
    <location>
        <begin position="148"/>
        <end position="169"/>
    </location>
</feature>
<feature type="transmembrane region" description="Helical" evidence="1">
    <location>
        <begin position="39"/>
        <end position="61"/>
    </location>
</feature>
<evidence type="ECO:0000256" key="1">
    <source>
        <dbReference type="SAM" id="Phobius"/>
    </source>
</evidence>
<dbReference type="EMBL" id="JASHIF010000002">
    <property type="protein sequence ID" value="MDI9857804.1"/>
    <property type="molecule type" value="Genomic_DNA"/>
</dbReference>